<evidence type="ECO:0000256" key="3">
    <source>
        <dbReference type="ARBA" id="ARBA00022475"/>
    </source>
</evidence>
<dbReference type="EMBL" id="CP002631">
    <property type="protein sequence ID" value="AEB13070.1"/>
    <property type="molecule type" value="Genomic_DNA"/>
</dbReference>
<feature type="transmembrane region" description="Helical" evidence="7">
    <location>
        <begin position="280"/>
        <end position="308"/>
    </location>
</feature>
<keyword evidence="5 7" id="KW-1133">Transmembrane helix</keyword>
<dbReference type="Proteomes" id="UP000006852">
    <property type="component" value="Chromosome"/>
</dbReference>
<dbReference type="GO" id="GO:0005886">
    <property type="term" value="C:plasma membrane"/>
    <property type="evidence" value="ECO:0007669"/>
    <property type="project" value="UniProtKB-SubCell"/>
</dbReference>
<accession>F2NUW6</accession>
<name>F2NUW6_TRES6</name>
<evidence type="ECO:0000256" key="2">
    <source>
        <dbReference type="ARBA" id="ARBA00022448"/>
    </source>
</evidence>
<dbReference type="Pfam" id="PF01554">
    <property type="entry name" value="MatE"/>
    <property type="match status" value="2"/>
</dbReference>
<feature type="transmembrane region" description="Helical" evidence="7">
    <location>
        <begin position="409"/>
        <end position="427"/>
    </location>
</feature>
<keyword evidence="2" id="KW-0813">Transport</keyword>
<feature type="transmembrane region" description="Helical" evidence="7">
    <location>
        <begin position="168"/>
        <end position="191"/>
    </location>
</feature>
<keyword evidence="3" id="KW-1003">Cell membrane</keyword>
<evidence type="ECO:0000256" key="6">
    <source>
        <dbReference type="ARBA" id="ARBA00023136"/>
    </source>
</evidence>
<gene>
    <name evidence="8" type="ordered locus">Tresu_0102</name>
</gene>
<evidence type="ECO:0000256" key="1">
    <source>
        <dbReference type="ARBA" id="ARBA00004651"/>
    </source>
</evidence>
<keyword evidence="6 7" id="KW-0472">Membrane</keyword>
<feature type="transmembrane region" description="Helical" evidence="7">
    <location>
        <begin position="370"/>
        <end position="388"/>
    </location>
</feature>
<reference evidence="8 9" key="1">
    <citation type="journal article" date="2011" name="Stand. Genomic Sci.">
        <title>Complete genome sequence of Treponema succinifaciens type strain (6091).</title>
        <authorList>
            <person name="Han C."/>
            <person name="Gronow S."/>
            <person name="Teshima H."/>
            <person name="Lapidus A."/>
            <person name="Nolan M."/>
            <person name="Lucas S."/>
            <person name="Hammon N."/>
            <person name="Deshpande S."/>
            <person name="Cheng J.F."/>
            <person name="Zeytun A."/>
            <person name="Tapia R."/>
            <person name="Goodwin L."/>
            <person name="Pitluck S."/>
            <person name="Liolios K."/>
            <person name="Pagani I."/>
            <person name="Ivanova N."/>
            <person name="Mavromatis K."/>
            <person name="Mikhailova N."/>
            <person name="Huntemann M."/>
            <person name="Pati A."/>
            <person name="Chen A."/>
            <person name="Palaniappan K."/>
            <person name="Land M."/>
            <person name="Hauser L."/>
            <person name="Brambilla E.M."/>
            <person name="Rohde M."/>
            <person name="Goker M."/>
            <person name="Woyke T."/>
            <person name="Bristow J."/>
            <person name="Eisen J.A."/>
            <person name="Markowitz V."/>
            <person name="Hugenholtz P."/>
            <person name="Kyrpides N.C."/>
            <person name="Klenk H.P."/>
            <person name="Detter J.C."/>
        </authorList>
    </citation>
    <scope>NUCLEOTIDE SEQUENCE [LARGE SCALE GENOMIC DNA]</scope>
    <source>
        <strain evidence="9">ATCC 33096 / DSM 2489 / 6091</strain>
    </source>
</reference>
<reference evidence="9" key="2">
    <citation type="submission" date="2011-04" db="EMBL/GenBank/DDBJ databases">
        <title>The complete genome of chromosome of Treponema succinifaciens DSM 2489.</title>
        <authorList>
            <person name="Lucas S."/>
            <person name="Copeland A."/>
            <person name="Lapidus A."/>
            <person name="Bruce D."/>
            <person name="Goodwin L."/>
            <person name="Pitluck S."/>
            <person name="Peters L."/>
            <person name="Kyrpides N."/>
            <person name="Mavromatis K."/>
            <person name="Ivanova N."/>
            <person name="Ovchinnikova G."/>
            <person name="Teshima H."/>
            <person name="Detter J.C."/>
            <person name="Tapia R."/>
            <person name="Han C."/>
            <person name="Land M."/>
            <person name="Hauser L."/>
            <person name="Markowitz V."/>
            <person name="Cheng J.-F."/>
            <person name="Hugenholtz P."/>
            <person name="Woyke T."/>
            <person name="Wu D."/>
            <person name="Gronow S."/>
            <person name="Wellnitz S."/>
            <person name="Brambilla E."/>
            <person name="Klenk H.-P."/>
            <person name="Eisen J.A."/>
        </authorList>
    </citation>
    <scope>NUCLEOTIDE SEQUENCE [LARGE SCALE GENOMIC DNA]</scope>
    <source>
        <strain evidence="9">ATCC 33096 / DSM 2489 / 6091</strain>
    </source>
</reference>
<dbReference type="RefSeq" id="WP_013700381.1">
    <property type="nucleotide sequence ID" value="NC_015385.1"/>
</dbReference>
<dbReference type="PIRSF" id="PIRSF006603">
    <property type="entry name" value="DinF"/>
    <property type="match status" value="1"/>
</dbReference>
<protein>
    <submittedName>
        <fullName evidence="8">MATE efflux family protein</fullName>
    </submittedName>
</protein>
<dbReference type="NCBIfam" id="TIGR00797">
    <property type="entry name" value="matE"/>
    <property type="match status" value="1"/>
</dbReference>
<dbReference type="STRING" id="869209.Tresu_0102"/>
<feature type="transmembrane region" description="Helical" evidence="7">
    <location>
        <begin position="239"/>
        <end position="260"/>
    </location>
</feature>
<sequence length="463" mass="49543">MKSYDLGSEKIGRLVRHFAVPCVISMLVAALYNIVDQIFIGWSSAGAAGNAATNIVYPFTVLALGLALLVGDGEAAMFSLALGEKNNEKADRCVGSGFSFLVVLSVLLCASGFLFKKQILGIFGANPNEKVCYDFADQYFTVICMGLPFYMIGQGMNGAIRADGSPKFAMACTLAGAFSNLVLDPVFIFVFDMGVKGAAVATVIGQVLTFAMSIAYIFRSKNFHINLKSMKPDFFLLGRICFIGAASLIVQLSIVIVIAVNNNLLSRYGYETFASTGVAFGSVVPLAVVGIVMKVFGIVISVVIGISLGGQPIIGFNMGAGNSGRVKETVRVVLRLVLAMGTAVFLIFEFLPDMVISIFGKGNSPEYMEYARLCVRIFLSGIIMTCFIKSTSIILQSIGKSGKSTLLALLRDVIIFVPSSIILATVSQNIVTMLWSALISDAVSFVVAVIFLRAEMRKMNGNL</sequence>
<organism evidence="8 9">
    <name type="scientific">Treponema succinifaciens (strain ATCC 33096 / DSM 2489 / 6091)</name>
    <dbReference type="NCBI Taxonomy" id="869209"/>
    <lineage>
        <taxon>Bacteria</taxon>
        <taxon>Pseudomonadati</taxon>
        <taxon>Spirochaetota</taxon>
        <taxon>Spirochaetia</taxon>
        <taxon>Spirochaetales</taxon>
        <taxon>Treponemataceae</taxon>
        <taxon>Treponema</taxon>
    </lineage>
</organism>
<feature type="transmembrane region" description="Helical" evidence="7">
    <location>
        <begin position="135"/>
        <end position="156"/>
    </location>
</feature>
<feature type="transmembrane region" description="Helical" evidence="7">
    <location>
        <begin position="332"/>
        <end position="350"/>
    </location>
</feature>
<evidence type="ECO:0000313" key="8">
    <source>
        <dbReference type="EMBL" id="AEB13070.1"/>
    </source>
</evidence>
<dbReference type="InterPro" id="IPR048279">
    <property type="entry name" value="MdtK-like"/>
</dbReference>
<feature type="transmembrane region" description="Helical" evidence="7">
    <location>
        <begin position="433"/>
        <end position="452"/>
    </location>
</feature>
<feature type="transmembrane region" description="Helical" evidence="7">
    <location>
        <begin position="55"/>
        <end position="82"/>
    </location>
</feature>
<dbReference type="KEGG" id="tsu:Tresu_0102"/>
<dbReference type="PANTHER" id="PTHR43823">
    <property type="entry name" value="SPORULATION PROTEIN YKVU"/>
    <property type="match status" value="1"/>
</dbReference>
<dbReference type="GeneID" id="302997351"/>
<dbReference type="OrthoDB" id="9776324at2"/>
<comment type="subcellular location">
    <subcellularLocation>
        <location evidence="1">Cell membrane</location>
        <topology evidence="1">Multi-pass membrane protein</topology>
    </subcellularLocation>
</comment>
<evidence type="ECO:0000256" key="4">
    <source>
        <dbReference type="ARBA" id="ARBA00022692"/>
    </source>
</evidence>
<evidence type="ECO:0000256" key="7">
    <source>
        <dbReference type="SAM" id="Phobius"/>
    </source>
</evidence>
<dbReference type="AlphaFoldDB" id="F2NUW6"/>
<feature type="transmembrane region" description="Helical" evidence="7">
    <location>
        <begin position="14"/>
        <end position="35"/>
    </location>
</feature>
<evidence type="ECO:0000256" key="5">
    <source>
        <dbReference type="ARBA" id="ARBA00022989"/>
    </source>
</evidence>
<dbReference type="InterPro" id="IPR002528">
    <property type="entry name" value="MATE_fam"/>
</dbReference>
<dbReference type="GO" id="GO:0015297">
    <property type="term" value="F:antiporter activity"/>
    <property type="evidence" value="ECO:0007669"/>
    <property type="project" value="InterPro"/>
</dbReference>
<evidence type="ECO:0000313" key="9">
    <source>
        <dbReference type="Proteomes" id="UP000006852"/>
    </source>
</evidence>
<keyword evidence="9" id="KW-1185">Reference proteome</keyword>
<dbReference type="PANTHER" id="PTHR43823:SF3">
    <property type="entry name" value="MULTIDRUG EXPORT PROTEIN MEPA"/>
    <property type="match status" value="1"/>
</dbReference>
<feature type="transmembrane region" description="Helical" evidence="7">
    <location>
        <begin position="94"/>
        <end position="115"/>
    </location>
</feature>
<dbReference type="GO" id="GO:0042910">
    <property type="term" value="F:xenobiotic transmembrane transporter activity"/>
    <property type="evidence" value="ECO:0007669"/>
    <property type="project" value="InterPro"/>
</dbReference>
<dbReference type="HOGENOM" id="CLU_012893_0_0_12"/>
<dbReference type="InterPro" id="IPR051327">
    <property type="entry name" value="MATE_MepA_subfamily"/>
</dbReference>
<feature type="transmembrane region" description="Helical" evidence="7">
    <location>
        <begin position="197"/>
        <end position="218"/>
    </location>
</feature>
<proteinExistence type="predicted"/>
<dbReference type="eggNOG" id="COG0534">
    <property type="taxonomic scope" value="Bacteria"/>
</dbReference>
<keyword evidence="4 7" id="KW-0812">Transmembrane</keyword>